<evidence type="ECO:0000313" key="2">
    <source>
        <dbReference type="Proteomes" id="UP000324758"/>
    </source>
</evidence>
<dbReference type="Proteomes" id="UP000324758">
    <property type="component" value="Unassembled WGS sequence"/>
</dbReference>
<comment type="caution">
    <text evidence="1">The sequence shown here is derived from an EMBL/GenBank/DDBJ whole genome shotgun (WGS) entry which is preliminary data.</text>
</comment>
<evidence type="ECO:0000313" key="1">
    <source>
        <dbReference type="EMBL" id="TYL92374.1"/>
    </source>
</evidence>
<reference evidence="1 2" key="1">
    <citation type="submission" date="2019-08" db="EMBL/GenBank/DDBJ databases">
        <title>Bradyrhizobium hipponensis sp. nov., a rhizobium isolated from a Lupinus angustifolius root nodule in Tunisia.</title>
        <authorList>
            <person name="Off K."/>
            <person name="Rejili M."/>
            <person name="Mars M."/>
            <person name="Brachmann A."/>
            <person name="Marin M."/>
        </authorList>
    </citation>
    <scope>NUCLEOTIDE SEQUENCE [LARGE SCALE GENOMIC DNA]</scope>
    <source>
        <strain evidence="1 2">CTAW71</strain>
    </source>
</reference>
<dbReference type="Gene3D" id="3.40.50.1820">
    <property type="entry name" value="alpha/beta hydrolase"/>
    <property type="match status" value="1"/>
</dbReference>
<organism evidence="1 2">
    <name type="scientific">Bradyrhizobium rifense</name>
    <dbReference type="NCBI Taxonomy" id="515499"/>
    <lineage>
        <taxon>Bacteria</taxon>
        <taxon>Pseudomonadati</taxon>
        <taxon>Pseudomonadota</taxon>
        <taxon>Alphaproteobacteria</taxon>
        <taxon>Hyphomicrobiales</taxon>
        <taxon>Nitrobacteraceae</taxon>
        <taxon>Bradyrhizobium</taxon>
    </lineage>
</organism>
<gene>
    <name evidence="1" type="ORF">FXB40_25040</name>
</gene>
<dbReference type="InterPro" id="IPR029058">
    <property type="entry name" value="AB_hydrolase_fold"/>
</dbReference>
<dbReference type="SUPFAM" id="SSF53474">
    <property type="entry name" value="alpha/beta-Hydrolases"/>
    <property type="match status" value="1"/>
</dbReference>
<dbReference type="AlphaFoldDB" id="A0A5D3KCE4"/>
<dbReference type="EMBL" id="VSSS01000038">
    <property type="protein sequence ID" value="TYL92374.1"/>
    <property type="molecule type" value="Genomic_DNA"/>
</dbReference>
<keyword evidence="2" id="KW-1185">Reference proteome</keyword>
<dbReference type="OrthoDB" id="217645at2"/>
<dbReference type="RefSeq" id="WP_148774842.1">
    <property type="nucleotide sequence ID" value="NZ_VSSS01000038.1"/>
</dbReference>
<proteinExistence type="predicted"/>
<sequence length="284" mass="30827">MQAFDEATEALLCALTAFEVARRLLEDDRDRLDVEGKVEAAIQRFGVSLGGAAENLEVGFDHTILSALYLPGGAPKSCCPAVICLSSDEDKRTMLLGRLLPLAIKHGMSVLIVAREELVKYSPGESKILLSLCLDHLSSRTEVDRRRIGVYGDGLSAEIATNFAAFDKRVAAAVCDGGLWSSARTLASIGWITGAACEETEEEVSPRRSRVARRLDCPALVVAGGRGLVSVSEAIKLHADCTAEGIPLDLMLPEIVSAEHGEYFENFVMSDDCIFDWLDRKLKR</sequence>
<name>A0A5D3KCE4_9BRAD</name>
<protein>
    <recommendedName>
        <fullName evidence="3">Alpha/beta hydrolase</fullName>
    </recommendedName>
</protein>
<accession>A0A5D3KCE4</accession>
<evidence type="ECO:0008006" key="3">
    <source>
        <dbReference type="Google" id="ProtNLM"/>
    </source>
</evidence>